<evidence type="ECO:0000313" key="9">
    <source>
        <dbReference type="EMBL" id="WOK98580.1"/>
    </source>
</evidence>
<dbReference type="GO" id="GO:1905897">
    <property type="term" value="P:regulation of response to endoplasmic reticulum stress"/>
    <property type="evidence" value="ECO:0007669"/>
    <property type="project" value="TreeGrafter"/>
</dbReference>
<dbReference type="GO" id="GO:0012505">
    <property type="term" value="C:endomembrane system"/>
    <property type="evidence" value="ECO:0007669"/>
    <property type="project" value="UniProtKB-SubCell"/>
</dbReference>
<keyword evidence="3 7" id="KW-0812">Transmembrane</keyword>
<dbReference type="InterPro" id="IPR001193">
    <property type="entry name" value="MBTPS2"/>
</dbReference>
<dbReference type="InterPro" id="IPR036034">
    <property type="entry name" value="PDZ_sf"/>
</dbReference>
<evidence type="ECO:0000256" key="6">
    <source>
        <dbReference type="ARBA" id="ARBA00032658"/>
    </source>
</evidence>
<keyword evidence="5 7" id="KW-0472">Membrane</keyword>
<gene>
    <name evidence="9" type="ORF">Cni_G07292</name>
</gene>
<evidence type="ECO:0000256" key="7">
    <source>
        <dbReference type="SAM" id="Phobius"/>
    </source>
</evidence>
<proteinExistence type="inferred from homology"/>
<feature type="transmembrane region" description="Helical" evidence="7">
    <location>
        <begin position="56"/>
        <end position="81"/>
    </location>
</feature>
<dbReference type="GO" id="GO:0005737">
    <property type="term" value="C:cytoplasm"/>
    <property type="evidence" value="ECO:0007669"/>
    <property type="project" value="TreeGrafter"/>
</dbReference>
<feature type="transmembrane region" description="Helical" evidence="7">
    <location>
        <begin position="101"/>
        <end position="127"/>
    </location>
</feature>
<name>A0AAQ3Q4S2_9LILI</name>
<accession>A0AAQ3Q4S2</accession>
<feature type="transmembrane region" description="Helical" evidence="7">
    <location>
        <begin position="147"/>
        <end position="166"/>
    </location>
</feature>
<dbReference type="PRINTS" id="PR01000">
    <property type="entry name" value="SREBPS2PTASE"/>
</dbReference>
<dbReference type="EMBL" id="CP136891">
    <property type="protein sequence ID" value="WOK98580.1"/>
    <property type="molecule type" value="Genomic_DNA"/>
</dbReference>
<evidence type="ECO:0000259" key="8">
    <source>
        <dbReference type="Pfam" id="PF02163"/>
    </source>
</evidence>
<feature type="transmembrane region" description="Helical" evidence="7">
    <location>
        <begin position="186"/>
        <end position="207"/>
    </location>
</feature>
<sequence length="527" mass="58796">MADGRWRRRARPQTLLPLHAGSAPNAVSCWYCDFKIYAFNGALFSLGRRYSRFLKIWFTMGAAFSFVILVGVSVMLLWDFIDAFNLPHGTSGVNGILGSWLFGTFSLLPGLSISIMDVGSIIVSTLLSVGLHEFGHAIAATSEGVHIEYIAVFLAILVPGALVAFNLQYLQSLPHSAVLRIYGAGIWHNVTFCAACLMTLISLPIILHPFFLHGEGAFVLGVPKASPFYGYLSPYDVIVAIDGLKIKNPHEWISLMSEVDSQMLTEPFEIKDTKKFQVLNHRKGYCVPNTWIEGSSNFDSCHNELTAFVRMPCFNSSLIFLSGEKNKSEDRYCLIAREVVKLKKCWNGWKLNGTNEPSCACSVDETCMTPVQIPGMSWVEVTYSSLYSPDCLEYKRHSSMYSEKFDFGSTSCEGTFVYIGNTLSAAHSVHLSAYQPQWASTILIAHLPNMLEKILSHCFHMSASLALVNSLPVYFLDGESVLETILCYFTFLSGRRRRKILHFCLVGGTILSFISFSRVVYFVLVVH</sequence>
<dbReference type="Gene3D" id="2.30.42.10">
    <property type="match status" value="1"/>
</dbReference>
<evidence type="ECO:0000256" key="1">
    <source>
        <dbReference type="ARBA" id="ARBA00004127"/>
    </source>
</evidence>
<comment type="subcellular location">
    <subcellularLocation>
        <location evidence="1">Endomembrane system</location>
        <topology evidence="1">Multi-pass membrane protein</topology>
    </subcellularLocation>
</comment>
<dbReference type="GO" id="GO:0031293">
    <property type="term" value="P:membrane protein intracellular domain proteolysis"/>
    <property type="evidence" value="ECO:0007669"/>
    <property type="project" value="TreeGrafter"/>
</dbReference>
<evidence type="ECO:0000256" key="5">
    <source>
        <dbReference type="ARBA" id="ARBA00023136"/>
    </source>
</evidence>
<dbReference type="GO" id="GO:0004222">
    <property type="term" value="F:metalloendopeptidase activity"/>
    <property type="evidence" value="ECO:0007669"/>
    <property type="project" value="InterPro"/>
</dbReference>
<reference evidence="9 10" key="1">
    <citation type="submission" date="2023-10" db="EMBL/GenBank/DDBJ databases">
        <title>Chromosome-scale genome assembly provides insights into flower coloration mechanisms of Canna indica.</title>
        <authorList>
            <person name="Li C."/>
        </authorList>
    </citation>
    <scope>NUCLEOTIDE SEQUENCE [LARGE SCALE GENOMIC DNA]</scope>
    <source>
        <tissue evidence="9">Flower</tissue>
    </source>
</reference>
<dbReference type="GO" id="GO:0016020">
    <property type="term" value="C:membrane"/>
    <property type="evidence" value="ECO:0007669"/>
    <property type="project" value="InterPro"/>
</dbReference>
<dbReference type="PANTHER" id="PTHR13325:SF3">
    <property type="entry name" value="MEMBRANE-BOUND TRANSCRIPTION FACTOR SITE-2 PROTEASE"/>
    <property type="match status" value="1"/>
</dbReference>
<keyword evidence="10" id="KW-1185">Reference proteome</keyword>
<dbReference type="Proteomes" id="UP001327560">
    <property type="component" value="Chromosome 2"/>
</dbReference>
<evidence type="ECO:0000256" key="2">
    <source>
        <dbReference type="ARBA" id="ARBA00009989"/>
    </source>
</evidence>
<dbReference type="Pfam" id="PF02163">
    <property type="entry name" value="Peptidase_M50"/>
    <property type="match status" value="1"/>
</dbReference>
<comment type="similarity">
    <text evidence="2">Belongs to the peptidase M50A family.</text>
</comment>
<dbReference type="PANTHER" id="PTHR13325">
    <property type="entry name" value="PROTEASE M50 MEMBRANE-BOUND TRANSCRIPTION FACTOR SITE 2 PROTEASE"/>
    <property type="match status" value="1"/>
</dbReference>
<dbReference type="SUPFAM" id="SSF50156">
    <property type="entry name" value="PDZ domain-like"/>
    <property type="match status" value="1"/>
</dbReference>
<feature type="domain" description="Peptidase M50" evidence="8">
    <location>
        <begin position="122"/>
        <end position="486"/>
    </location>
</feature>
<keyword evidence="4 7" id="KW-1133">Transmembrane helix</keyword>
<organism evidence="9 10">
    <name type="scientific">Canna indica</name>
    <name type="common">Indian-shot</name>
    <dbReference type="NCBI Taxonomy" id="4628"/>
    <lineage>
        <taxon>Eukaryota</taxon>
        <taxon>Viridiplantae</taxon>
        <taxon>Streptophyta</taxon>
        <taxon>Embryophyta</taxon>
        <taxon>Tracheophyta</taxon>
        <taxon>Spermatophyta</taxon>
        <taxon>Magnoliopsida</taxon>
        <taxon>Liliopsida</taxon>
        <taxon>Zingiberales</taxon>
        <taxon>Cannaceae</taxon>
        <taxon>Canna</taxon>
    </lineage>
</organism>
<protein>
    <recommendedName>
        <fullName evidence="6">Endopeptidase S2P</fullName>
    </recommendedName>
</protein>
<evidence type="ECO:0000313" key="10">
    <source>
        <dbReference type="Proteomes" id="UP001327560"/>
    </source>
</evidence>
<evidence type="ECO:0000256" key="4">
    <source>
        <dbReference type="ARBA" id="ARBA00022989"/>
    </source>
</evidence>
<feature type="transmembrane region" description="Helical" evidence="7">
    <location>
        <begin position="500"/>
        <end position="524"/>
    </location>
</feature>
<dbReference type="InterPro" id="IPR008915">
    <property type="entry name" value="Peptidase_M50"/>
</dbReference>
<evidence type="ECO:0000256" key="3">
    <source>
        <dbReference type="ARBA" id="ARBA00022692"/>
    </source>
</evidence>
<dbReference type="AlphaFoldDB" id="A0AAQ3Q4S2"/>